<evidence type="ECO:0000256" key="1">
    <source>
        <dbReference type="SAM" id="Phobius"/>
    </source>
</evidence>
<gene>
    <name evidence="3" type="ORF">LLUT_LOCUS7645</name>
</gene>
<name>A0AAV1WB41_LUPLU</name>
<feature type="domain" description="Retrovirus-related Pol polyprotein from transposon TNT 1-94-like beta-barrel" evidence="2">
    <location>
        <begin position="2"/>
        <end position="72"/>
    </location>
</feature>
<dbReference type="Pfam" id="PF22936">
    <property type="entry name" value="Pol_BBD"/>
    <property type="match status" value="1"/>
</dbReference>
<comment type="caution">
    <text evidence="3">The sequence shown here is derived from an EMBL/GenBank/DDBJ whole genome shotgun (WGS) entry which is preliminary data.</text>
</comment>
<sequence>METSATYHITNDLNNFESYKHITPMFITLPDGNKVTTFISGTVWLTPSLILSNVLLVPQFYIILLSVNKLMNDLHRHFIISYNKCLIL</sequence>
<protein>
    <recommendedName>
        <fullName evidence="2">Retrovirus-related Pol polyprotein from transposon TNT 1-94-like beta-barrel domain-containing protein</fullName>
    </recommendedName>
</protein>
<keyword evidence="1" id="KW-0812">Transmembrane</keyword>
<keyword evidence="4" id="KW-1185">Reference proteome</keyword>
<feature type="transmembrane region" description="Helical" evidence="1">
    <location>
        <begin position="44"/>
        <end position="67"/>
    </location>
</feature>
<dbReference type="EMBL" id="CAXHTB010000005">
    <property type="protein sequence ID" value="CAL0306585.1"/>
    <property type="molecule type" value="Genomic_DNA"/>
</dbReference>
<accession>A0AAV1WB41</accession>
<reference evidence="3 4" key="1">
    <citation type="submission" date="2024-03" db="EMBL/GenBank/DDBJ databases">
        <authorList>
            <person name="Martinez-Hernandez J."/>
        </authorList>
    </citation>
    <scope>NUCLEOTIDE SEQUENCE [LARGE SCALE GENOMIC DNA]</scope>
</reference>
<dbReference type="AlphaFoldDB" id="A0AAV1WB41"/>
<organism evidence="3 4">
    <name type="scientific">Lupinus luteus</name>
    <name type="common">European yellow lupine</name>
    <dbReference type="NCBI Taxonomy" id="3873"/>
    <lineage>
        <taxon>Eukaryota</taxon>
        <taxon>Viridiplantae</taxon>
        <taxon>Streptophyta</taxon>
        <taxon>Embryophyta</taxon>
        <taxon>Tracheophyta</taxon>
        <taxon>Spermatophyta</taxon>
        <taxon>Magnoliopsida</taxon>
        <taxon>eudicotyledons</taxon>
        <taxon>Gunneridae</taxon>
        <taxon>Pentapetalae</taxon>
        <taxon>rosids</taxon>
        <taxon>fabids</taxon>
        <taxon>Fabales</taxon>
        <taxon>Fabaceae</taxon>
        <taxon>Papilionoideae</taxon>
        <taxon>50 kb inversion clade</taxon>
        <taxon>genistoids sensu lato</taxon>
        <taxon>core genistoids</taxon>
        <taxon>Genisteae</taxon>
        <taxon>Lupinus</taxon>
    </lineage>
</organism>
<evidence type="ECO:0000313" key="4">
    <source>
        <dbReference type="Proteomes" id="UP001497480"/>
    </source>
</evidence>
<evidence type="ECO:0000313" key="3">
    <source>
        <dbReference type="EMBL" id="CAL0306585.1"/>
    </source>
</evidence>
<proteinExistence type="predicted"/>
<keyword evidence="1" id="KW-0472">Membrane</keyword>
<dbReference type="Proteomes" id="UP001497480">
    <property type="component" value="Unassembled WGS sequence"/>
</dbReference>
<keyword evidence="1" id="KW-1133">Transmembrane helix</keyword>
<dbReference type="InterPro" id="IPR054722">
    <property type="entry name" value="PolX-like_BBD"/>
</dbReference>
<evidence type="ECO:0000259" key="2">
    <source>
        <dbReference type="Pfam" id="PF22936"/>
    </source>
</evidence>